<dbReference type="GO" id="GO:0090307">
    <property type="term" value="P:mitotic spindle assembly"/>
    <property type="evidence" value="ECO:0007669"/>
    <property type="project" value="TreeGrafter"/>
</dbReference>
<evidence type="ECO:0000256" key="1">
    <source>
        <dbReference type="ARBA" id="ARBA00003060"/>
    </source>
</evidence>
<evidence type="ECO:0000313" key="10">
    <source>
        <dbReference type="EMBL" id="KAI1880673.1"/>
    </source>
</evidence>
<dbReference type="Proteomes" id="UP000829685">
    <property type="component" value="Unassembled WGS sequence"/>
</dbReference>
<sequence length="81" mass="8574">MAPPPTHSHSPSTSAPVPATADNAAITKQQAASQAVQILLEISALLNCRLDKQTMSIAISLIEQDVNPENLAKWIAANSRD</sequence>
<evidence type="ECO:0000256" key="2">
    <source>
        <dbReference type="ARBA" id="ARBA00004317"/>
    </source>
</evidence>
<reference evidence="10" key="1">
    <citation type="submission" date="2021-03" db="EMBL/GenBank/DDBJ databases">
        <title>Revisited historic fungal species revealed as producer of novel bioactive compounds through whole genome sequencing and comparative genomics.</title>
        <authorList>
            <person name="Vignolle G.A."/>
            <person name="Hochenegger N."/>
            <person name="Mach R.L."/>
            <person name="Mach-Aigner A.R."/>
            <person name="Javad Rahimi M."/>
            <person name="Salim K.A."/>
            <person name="Chan C.M."/>
            <person name="Lim L.B.L."/>
            <person name="Cai F."/>
            <person name="Druzhinina I.S."/>
            <person name="U'Ren J.M."/>
            <person name="Derntl C."/>
        </authorList>
    </citation>
    <scope>NUCLEOTIDE SEQUENCE</scope>
    <source>
        <strain evidence="10">TUCIM 5799</strain>
    </source>
</reference>
<proteinExistence type="inferred from homology"/>
<evidence type="ECO:0000256" key="9">
    <source>
        <dbReference type="SAM" id="MobiDB-lite"/>
    </source>
</evidence>
<feature type="compositionally biased region" description="Low complexity" evidence="9">
    <location>
        <begin position="7"/>
        <end position="21"/>
    </location>
</feature>
<evidence type="ECO:0000256" key="3">
    <source>
        <dbReference type="ARBA" id="ARBA00011015"/>
    </source>
</evidence>
<dbReference type="GO" id="GO:0005819">
    <property type="term" value="C:spindle"/>
    <property type="evidence" value="ECO:0007669"/>
    <property type="project" value="TreeGrafter"/>
</dbReference>
<dbReference type="AlphaFoldDB" id="A0A9P9WX31"/>
<organism evidence="10 11">
    <name type="scientific">Neoarthrinium moseri</name>
    <dbReference type="NCBI Taxonomy" id="1658444"/>
    <lineage>
        <taxon>Eukaryota</taxon>
        <taxon>Fungi</taxon>
        <taxon>Dikarya</taxon>
        <taxon>Ascomycota</taxon>
        <taxon>Pezizomycotina</taxon>
        <taxon>Sordariomycetes</taxon>
        <taxon>Xylariomycetidae</taxon>
        <taxon>Amphisphaeriales</taxon>
        <taxon>Apiosporaceae</taxon>
        <taxon>Neoarthrinium</taxon>
    </lineage>
</organism>
<dbReference type="OrthoDB" id="48571at2759"/>
<gene>
    <name evidence="10" type="ORF">JX265_000913</name>
</gene>
<accession>A0A9P9WX31</accession>
<evidence type="ECO:0000256" key="7">
    <source>
        <dbReference type="ARBA" id="ARBA00023212"/>
    </source>
</evidence>
<dbReference type="EMBL" id="JAFIMR010000002">
    <property type="protein sequence ID" value="KAI1880673.1"/>
    <property type="molecule type" value="Genomic_DNA"/>
</dbReference>
<evidence type="ECO:0000256" key="5">
    <source>
        <dbReference type="ARBA" id="ARBA00016992"/>
    </source>
</evidence>
<protein>
    <recommendedName>
        <fullName evidence="5">Mitotic-spindle organizing protein 1</fullName>
    </recommendedName>
    <alternativeName>
        <fullName evidence="8">Mitotic-spindle organizing protein associated with a ring of gamma-tubulin 1</fullName>
    </alternativeName>
</protein>
<feature type="region of interest" description="Disordered" evidence="9">
    <location>
        <begin position="1"/>
        <end position="22"/>
    </location>
</feature>
<dbReference type="GO" id="GO:0000931">
    <property type="term" value="C:gamma-tubulin ring complex"/>
    <property type="evidence" value="ECO:0007669"/>
    <property type="project" value="InterPro"/>
</dbReference>
<dbReference type="GO" id="GO:0044732">
    <property type="term" value="C:mitotic spindle pole body"/>
    <property type="evidence" value="ECO:0007669"/>
    <property type="project" value="TreeGrafter"/>
</dbReference>
<evidence type="ECO:0000256" key="8">
    <source>
        <dbReference type="ARBA" id="ARBA00029810"/>
    </source>
</evidence>
<dbReference type="Pfam" id="PF12554">
    <property type="entry name" value="MOZART1"/>
    <property type="match status" value="1"/>
</dbReference>
<dbReference type="GO" id="GO:0031021">
    <property type="term" value="C:interphase microtubule organizing center"/>
    <property type="evidence" value="ECO:0007669"/>
    <property type="project" value="TreeGrafter"/>
</dbReference>
<comment type="subcellular location">
    <subcellularLocation>
        <location evidence="2">Cytoplasm</location>
        <location evidence="2">Cytoskeleton</location>
        <location evidence="2">Microtubule organizing center</location>
        <location evidence="2">Spindle pole body</location>
    </subcellularLocation>
</comment>
<dbReference type="GO" id="GO:0051415">
    <property type="term" value="P:microtubule nucleation by interphase microtubule organizing center"/>
    <property type="evidence" value="ECO:0007669"/>
    <property type="project" value="TreeGrafter"/>
</dbReference>
<keyword evidence="6" id="KW-0963">Cytoplasm</keyword>
<dbReference type="PANTHER" id="PTHR28520">
    <property type="entry name" value="MITOTIC-SPINDLE ORGANIZING PROTEIN 1"/>
    <property type="match status" value="1"/>
</dbReference>
<evidence type="ECO:0000256" key="6">
    <source>
        <dbReference type="ARBA" id="ARBA00022490"/>
    </source>
</evidence>
<evidence type="ECO:0000256" key="4">
    <source>
        <dbReference type="ARBA" id="ARBA00011378"/>
    </source>
</evidence>
<name>A0A9P9WX31_9PEZI</name>
<dbReference type="InterPro" id="IPR022214">
    <property type="entry name" value="MZT1"/>
</dbReference>
<comment type="similarity">
    <text evidence="3">Belongs to the MOZART1 family.</text>
</comment>
<dbReference type="GO" id="GO:0033566">
    <property type="term" value="P:gamma-tubulin complex localization"/>
    <property type="evidence" value="ECO:0007669"/>
    <property type="project" value="InterPro"/>
</dbReference>
<comment type="caution">
    <text evidence="10">The sequence shown here is derived from an EMBL/GenBank/DDBJ whole genome shotgun (WGS) entry which is preliminary data.</text>
</comment>
<comment type="function">
    <text evidence="1">Required for gamma-tubulin complex recruitment to the microtubule organizing center (MTOC).</text>
</comment>
<dbReference type="PANTHER" id="PTHR28520:SF2">
    <property type="entry name" value="MITOTIC-SPINDLE ORGANIZING PROTEIN 1"/>
    <property type="match status" value="1"/>
</dbReference>
<keyword evidence="11" id="KW-1185">Reference proteome</keyword>
<evidence type="ECO:0000313" key="11">
    <source>
        <dbReference type="Proteomes" id="UP000829685"/>
    </source>
</evidence>
<keyword evidence="7" id="KW-0206">Cytoskeleton</keyword>
<comment type="subunit">
    <text evidence="4">Part of the gamma-tubulin complex.</text>
</comment>